<protein>
    <submittedName>
        <fullName evidence="1">Uncharacterized protein</fullName>
    </submittedName>
</protein>
<accession>A0AA35ZQI4</accession>
<name>A0AA35ZQI4_LACSI</name>
<organism evidence="1 2">
    <name type="scientific">Lactuca saligna</name>
    <name type="common">Willowleaf lettuce</name>
    <dbReference type="NCBI Taxonomy" id="75948"/>
    <lineage>
        <taxon>Eukaryota</taxon>
        <taxon>Viridiplantae</taxon>
        <taxon>Streptophyta</taxon>
        <taxon>Embryophyta</taxon>
        <taxon>Tracheophyta</taxon>
        <taxon>Spermatophyta</taxon>
        <taxon>Magnoliopsida</taxon>
        <taxon>eudicotyledons</taxon>
        <taxon>Gunneridae</taxon>
        <taxon>Pentapetalae</taxon>
        <taxon>asterids</taxon>
        <taxon>campanulids</taxon>
        <taxon>Asterales</taxon>
        <taxon>Asteraceae</taxon>
        <taxon>Cichorioideae</taxon>
        <taxon>Cichorieae</taxon>
        <taxon>Lactucinae</taxon>
        <taxon>Lactuca</taxon>
    </lineage>
</organism>
<reference evidence="1" key="1">
    <citation type="submission" date="2023-04" db="EMBL/GenBank/DDBJ databases">
        <authorList>
            <person name="Vijverberg K."/>
            <person name="Xiong W."/>
            <person name="Schranz E."/>
        </authorList>
    </citation>
    <scope>NUCLEOTIDE SEQUENCE</scope>
</reference>
<gene>
    <name evidence="1" type="ORF">LSALG_LOCUS35862</name>
</gene>
<sequence>MPSDSQLNVIQTPLNLIHQNKTLLNVRSQQSQESFKYNQMIVERESARVWSGLEFEVVLTEDLHLPIYFSSLSCSKITYILSEQLKMSMASSSSSPSALAFSSEHSYNRESTLTRTMKHFLRENQLAHL</sequence>
<dbReference type="AlphaFoldDB" id="A0AA35ZQI4"/>
<keyword evidence="2" id="KW-1185">Reference proteome</keyword>
<evidence type="ECO:0000313" key="1">
    <source>
        <dbReference type="EMBL" id="CAI9297023.1"/>
    </source>
</evidence>
<proteinExistence type="predicted"/>
<dbReference type="EMBL" id="OX465084">
    <property type="protein sequence ID" value="CAI9297023.1"/>
    <property type="molecule type" value="Genomic_DNA"/>
</dbReference>
<dbReference type="Proteomes" id="UP001177003">
    <property type="component" value="Chromosome 8"/>
</dbReference>
<evidence type="ECO:0000313" key="2">
    <source>
        <dbReference type="Proteomes" id="UP001177003"/>
    </source>
</evidence>